<feature type="binding site" evidence="7">
    <location>
        <position position="39"/>
    </location>
    <ligand>
        <name>S-adenosyl-L-methionine</name>
        <dbReference type="ChEBI" id="CHEBI:59789"/>
    </ligand>
</feature>
<dbReference type="SUPFAM" id="SSF53335">
    <property type="entry name" value="S-adenosyl-L-methionine-dependent methyltransferases"/>
    <property type="match status" value="1"/>
</dbReference>
<comment type="pathway">
    <text evidence="7">tRNA modification; N(7)-methylguanine-tRNA biosynthesis.</text>
</comment>
<keyword evidence="4 7" id="KW-0808">Transferase</keyword>
<dbReference type="AlphaFoldDB" id="A0A4Z0VWQ2"/>
<dbReference type="Proteomes" id="UP000297288">
    <property type="component" value="Unassembled WGS sequence"/>
</dbReference>
<dbReference type="PANTHER" id="PTHR23417">
    <property type="entry name" value="3-DEOXY-D-MANNO-OCTULOSONIC-ACID TRANSFERASE/TRNA GUANINE-N 7 - -METHYLTRANSFERASE"/>
    <property type="match status" value="1"/>
</dbReference>
<evidence type="ECO:0000256" key="2">
    <source>
        <dbReference type="ARBA" id="ARBA00003015"/>
    </source>
</evidence>
<organism evidence="8 9">
    <name type="scientific">Geotoga petraea</name>
    <dbReference type="NCBI Taxonomy" id="28234"/>
    <lineage>
        <taxon>Bacteria</taxon>
        <taxon>Thermotogati</taxon>
        <taxon>Thermotogota</taxon>
        <taxon>Thermotogae</taxon>
        <taxon>Petrotogales</taxon>
        <taxon>Petrotogaceae</taxon>
        <taxon>Geotoga</taxon>
    </lineage>
</organism>
<feature type="binding site" evidence="7">
    <location>
        <position position="64"/>
    </location>
    <ligand>
        <name>S-adenosyl-L-methionine</name>
        <dbReference type="ChEBI" id="CHEBI:59789"/>
    </ligand>
</feature>
<dbReference type="UniPathway" id="UPA00989"/>
<feature type="binding site" evidence="7">
    <location>
        <begin position="183"/>
        <end position="186"/>
    </location>
    <ligand>
        <name>substrate</name>
    </ligand>
</feature>
<keyword evidence="5 7" id="KW-0949">S-adenosyl-L-methionine</keyword>
<evidence type="ECO:0000313" key="9">
    <source>
        <dbReference type="Proteomes" id="UP000297288"/>
    </source>
</evidence>
<feature type="binding site" evidence="7">
    <location>
        <position position="91"/>
    </location>
    <ligand>
        <name>S-adenosyl-L-methionine</name>
        <dbReference type="ChEBI" id="CHEBI:59789"/>
    </ligand>
</feature>
<comment type="function">
    <text evidence="2 7">Catalyzes the formation of N(7)-methylguanine at position 46 (m7G46) in tRNA.</text>
</comment>
<evidence type="ECO:0000313" key="8">
    <source>
        <dbReference type="EMBL" id="TGG88444.1"/>
    </source>
</evidence>
<dbReference type="HAMAP" id="MF_01057">
    <property type="entry name" value="tRNA_methyltr_TrmB"/>
    <property type="match status" value="1"/>
</dbReference>
<comment type="catalytic activity">
    <reaction evidence="1 7">
        <text>guanosine(46) in tRNA + S-adenosyl-L-methionine = N(7)-methylguanosine(46) in tRNA + S-adenosyl-L-homocysteine</text>
        <dbReference type="Rhea" id="RHEA:42708"/>
        <dbReference type="Rhea" id="RHEA-COMP:10188"/>
        <dbReference type="Rhea" id="RHEA-COMP:10189"/>
        <dbReference type="ChEBI" id="CHEBI:57856"/>
        <dbReference type="ChEBI" id="CHEBI:59789"/>
        <dbReference type="ChEBI" id="CHEBI:74269"/>
        <dbReference type="ChEBI" id="CHEBI:74480"/>
        <dbReference type="EC" id="2.1.1.33"/>
    </reaction>
</comment>
<accession>A0A4Z0VWQ2</accession>
<keyword evidence="6 7" id="KW-0819">tRNA processing</keyword>
<comment type="similarity">
    <text evidence="7">Belongs to the class I-like SAM-binding methyltransferase superfamily. TrmB family.</text>
</comment>
<reference evidence="8 9" key="1">
    <citation type="submission" date="2019-04" db="EMBL/GenBank/DDBJ databases">
        <title>Draft genome sequence data and analysis of a Fermenting Bacterium, Geotoga petraea strain HO-Geo1, isolated from heavy-oil petroleum reservoir in Russia.</title>
        <authorList>
            <person name="Grouzdev D.S."/>
            <person name="Semenova E.M."/>
            <person name="Sokolova D.S."/>
            <person name="Tourova T.P."/>
            <person name="Poltaraus A.B."/>
            <person name="Nazina T.N."/>
        </authorList>
    </citation>
    <scope>NUCLEOTIDE SEQUENCE [LARGE SCALE GENOMIC DNA]</scope>
    <source>
        <strain evidence="8 9">HO-Geo1</strain>
    </source>
</reference>
<evidence type="ECO:0000256" key="1">
    <source>
        <dbReference type="ARBA" id="ARBA00000142"/>
    </source>
</evidence>
<comment type="caution">
    <text evidence="7">Lacks conserved residue(s) required for the propagation of feature annotation.</text>
</comment>
<evidence type="ECO:0000256" key="4">
    <source>
        <dbReference type="ARBA" id="ARBA00022679"/>
    </source>
</evidence>
<evidence type="ECO:0000256" key="7">
    <source>
        <dbReference type="HAMAP-Rule" id="MF_01057"/>
    </source>
</evidence>
<gene>
    <name evidence="7 8" type="primary">trmB</name>
    <name evidence="8" type="ORF">E4650_05210</name>
</gene>
<feature type="binding site" evidence="7">
    <location>
        <position position="118"/>
    </location>
    <ligand>
        <name>substrate</name>
    </ligand>
</feature>
<dbReference type="InterPro" id="IPR003358">
    <property type="entry name" value="tRNA_(Gua-N-7)_MeTrfase_Trmb"/>
</dbReference>
<evidence type="ECO:0000256" key="6">
    <source>
        <dbReference type="ARBA" id="ARBA00022694"/>
    </source>
</evidence>
<protein>
    <recommendedName>
        <fullName evidence="7">tRNA (guanine-N(7)-)-methyltransferase</fullName>
        <ecNumber evidence="7">2.1.1.33</ecNumber>
    </recommendedName>
    <alternativeName>
        <fullName evidence="7">tRNA (guanine(46)-N(7))-methyltransferase</fullName>
    </alternativeName>
    <alternativeName>
        <fullName evidence="7">tRNA(m7G46)-methyltransferase</fullName>
    </alternativeName>
</protein>
<dbReference type="Pfam" id="PF02390">
    <property type="entry name" value="Methyltransf_4"/>
    <property type="match status" value="1"/>
</dbReference>
<dbReference type="GO" id="GO:0008176">
    <property type="term" value="F:tRNA (guanine(46)-N7)-methyltransferase activity"/>
    <property type="evidence" value="ECO:0007669"/>
    <property type="project" value="UniProtKB-UniRule"/>
</dbReference>
<dbReference type="PANTHER" id="PTHR23417:SF14">
    <property type="entry name" value="PENTACOTRIPEPTIDE-REPEAT REGION OF PRORP DOMAIN-CONTAINING PROTEIN"/>
    <property type="match status" value="1"/>
</dbReference>
<comment type="caution">
    <text evidence="8">The sequence shown here is derived from an EMBL/GenBank/DDBJ whole genome shotgun (WGS) entry which is preliminary data.</text>
</comment>
<dbReference type="PROSITE" id="PS51625">
    <property type="entry name" value="SAM_MT_TRMB"/>
    <property type="match status" value="1"/>
</dbReference>
<evidence type="ECO:0000256" key="5">
    <source>
        <dbReference type="ARBA" id="ARBA00022691"/>
    </source>
</evidence>
<dbReference type="NCBIfam" id="TIGR00091">
    <property type="entry name" value="tRNA (guanosine(46)-N7)-methyltransferase TrmB"/>
    <property type="match status" value="1"/>
</dbReference>
<keyword evidence="3 7" id="KW-0489">Methyltransferase</keyword>
<dbReference type="CDD" id="cd02440">
    <property type="entry name" value="AdoMet_MTases"/>
    <property type="match status" value="1"/>
</dbReference>
<dbReference type="EC" id="2.1.1.33" evidence="7"/>
<proteinExistence type="inferred from homology"/>
<dbReference type="OrthoDB" id="9802090at2"/>
<feature type="binding site" evidence="7">
    <location>
        <position position="150"/>
    </location>
    <ligand>
        <name>substrate</name>
    </ligand>
</feature>
<name>A0A4Z0VWQ2_9BACT</name>
<dbReference type="GO" id="GO:0043527">
    <property type="term" value="C:tRNA methyltransferase complex"/>
    <property type="evidence" value="ECO:0007669"/>
    <property type="project" value="TreeGrafter"/>
</dbReference>
<dbReference type="Gene3D" id="3.40.50.150">
    <property type="entry name" value="Vaccinia Virus protein VP39"/>
    <property type="match status" value="1"/>
</dbReference>
<dbReference type="InterPro" id="IPR029063">
    <property type="entry name" value="SAM-dependent_MTases_sf"/>
</dbReference>
<evidence type="ECO:0000256" key="3">
    <source>
        <dbReference type="ARBA" id="ARBA00022603"/>
    </source>
</evidence>
<dbReference type="EMBL" id="SRME01000002">
    <property type="protein sequence ID" value="TGG88444.1"/>
    <property type="molecule type" value="Genomic_DNA"/>
</dbReference>
<dbReference type="InterPro" id="IPR055361">
    <property type="entry name" value="tRNA_methyltr_TrmB_bact"/>
</dbReference>
<sequence length="314" mass="37160">MEGKMTVSHLKYMITPQKYKQLPMDLNEIFGNKRRVVVEIGFGGGEYLVAMAKKNLETNFIGIETSLTACDRAQKKIYNEGLKNIRLIIGDARFLLKEIFSHESISKVIVNFPCPWPKKRHKNRRIFVEYFRNTLASSLKEGGYLELATDVEWYAEEVKEYFSKDQRFEVENIEKNFKREIKTRYEKKWDKMGRDKFLIKIKKVKSEEIQRLLKEQEIMPHQKIKNLSKEKLESIINEEFNTVSGKTIIREKFENDEKIILRSITVEKELTQEYYIEIIKRDDEYLIKLDPMTTPFRTPGVKEAIKKIANKVAI</sequence>